<gene>
    <name evidence="3" type="ORF">HXX76_008660</name>
</gene>
<feature type="compositionally biased region" description="Low complexity" evidence="2">
    <location>
        <begin position="388"/>
        <end position="405"/>
    </location>
</feature>
<keyword evidence="1" id="KW-0175">Coiled coil</keyword>
<evidence type="ECO:0000313" key="3">
    <source>
        <dbReference type="EMBL" id="KAG2432930.1"/>
    </source>
</evidence>
<feature type="compositionally biased region" description="Low complexity" evidence="2">
    <location>
        <begin position="305"/>
        <end position="325"/>
    </location>
</feature>
<reference evidence="3" key="1">
    <citation type="journal article" date="2020" name="bioRxiv">
        <title>Comparative genomics of Chlamydomonas.</title>
        <authorList>
            <person name="Craig R.J."/>
            <person name="Hasan A.R."/>
            <person name="Ness R.W."/>
            <person name="Keightley P.D."/>
        </authorList>
    </citation>
    <scope>NUCLEOTIDE SEQUENCE</scope>
    <source>
        <strain evidence="3">SAG 7.73</strain>
    </source>
</reference>
<dbReference type="Proteomes" id="UP000650467">
    <property type="component" value="Unassembled WGS sequence"/>
</dbReference>
<sequence length="436" mass="43355">MAATCFDATLWVADLPLQDLVVNLQADLGLVLPQDQLLQMLNEALTAAAPLGAAAEQQQPHNPQQQQSHTSAPAAAAKAAVQLDVPHSAGSAEAAGGGGCPPPASMVVLLPPSRFGGREVTVRLPVNGGMRRIGGPEAQRQCLSMVSCMHRQLEDMRGELRGARSELRQLREERVLMLKELELSGAGGEATGAQTLRSQYGLAGAPPPLSVAAAKRQRTGPAASFGHLLGEGGLGGGLAGRSGSGLMGGLGASQSQQAQQQPLPLMSQASGGLYAGVAAPAAGAGAGAAAAAAAARVDWGLWSEPQSLSQGSSQAPPQAQPQAVAHCQGGSQSMAAPGAARGTVAAAGATAAGRSSPDALALEHTGPGADGPSVAVAMGQERHSAASAAPGQEAGQQDAAAAPQARDPSRVAVSIRLGGGPPGRGRGGARGAWPRR</sequence>
<organism evidence="3 4">
    <name type="scientific">Chlamydomonas incerta</name>
    <dbReference type="NCBI Taxonomy" id="51695"/>
    <lineage>
        <taxon>Eukaryota</taxon>
        <taxon>Viridiplantae</taxon>
        <taxon>Chlorophyta</taxon>
        <taxon>core chlorophytes</taxon>
        <taxon>Chlorophyceae</taxon>
        <taxon>CS clade</taxon>
        <taxon>Chlamydomonadales</taxon>
        <taxon>Chlamydomonadaceae</taxon>
        <taxon>Chlamydomonas</taxon>
    </lineage>
</organism>
<dbReference type="OrthoDB" id="549681at2759"/>
<feature type="compositionally biased region" description="Gly residues" evidence="2">
    <location>
        <begin position="417"/>
        <end position="430"/>
    </location>
</feature>
<evidence type="ECO:0000256" key="2">
    <source>
        <dbReference type="SAM" id="MobiDB-lite"/>
    </source>
</evidence>
<proteinExistence type="predicted"/>
<feature type="region of interest" description="Disordered" evidence="2">
    <location>
        <begin position="380"/>
        <end position="436"/>
    </location>
</feature>
<feature type="region of interest" description="Disordered" evidence="2">
    <location>
        <begin position="52"/>
        <end position="81"/>
    </location>
</feature>
<feature type="coiled-coil region" evidence="1">
    <location>
        <begin position="153"/>
        <end position="180"/>
    </location>
</feature>
<comment type="caution">
    <text evidence="3">The sequence shown here is derived from an EMBL/GenBank/DDBJ whole genome shotgun (WGS) entry which is preliminary data.</text>
</comment>
<name>A0A835T5N7_CHLIN</name>
<feature type="region of interest" description="Disordered" evidence="2">
    <location>
        <begin position="305"/>
        <end position="338"/>
    </location>
</feature>
<evidence type="ECO:0000313" key="4">
    <source>
        <dbReference type="Proteomes" id="UP000650467"/>
    </source>
</evidence>
<dbReference type="AlphaFoldDB" id="A0A835T5N7"/>
<feature type="compositionally biased region" description="Low complexity" evidence="2">
    <location>
        <begin position="52"/>
        <end position="80"/>
    </location>
</feature>
<dbReference type="EMBL" id="JAEHOC010000020">
    <property type="protein sequence ID" value="KAG2432930.1"/>
    <property type="molecule type" value="Genomic_DNA"/>
</dbReference>
<accession>A0A835T5N7</accession>
<keyword evidence="4" id="KW-1185">Reference proteome</keyword>
<protein>
    <submittedName>
        <fullName evidence="3">Uncharacterized protein</fullName>
    </submittedName>
</protein>
<evidence type="ECO:0000256" key="1">
    <source>
        <dbReference type="SAM" id="Coils"/>
    </source>
</evidence>